<reference evidence="1" key="1">
    <citation type="submission" date="2007-03" db="EMBL/GenBank/DDBJ databases">
        <title>Annotation of Culex pipiens quinquefasciatus.</title>
        <authorList>
            <consortium name="The Broad Institute Genome Sequencing Platform"/>
            <person name="Atkinson P.W."/>
            <person name="Hemingway J."/>
            <person name="Christensen B.M."/>
            <person name="Higgs S."/>
            <person name="Kodira C."/>
            <person name="Hannick L."/>
            <person name="Megy K."/>
            <person name="O'Leary S."/>
            <person name="Pearson M."/>
            <person name="Haas B.J."/>
            <person name="Mauceli E."/>
            <person name="Wortman J.R."/>
            <person name="Lee N.H."/>
            <person name="Guigo R."/>
            <person name="Stanke M."/>
            <person name="Alvarado L."/>
            <person name="Amedeo P."/>
            <person name="Antoine C.H."/>
            <person name="Arensburger P."/>
            <person name="Bidwell S.L."/>
            <person name="Crawford M."/>
            <person name="Camaro F."/>
            <person name="Devon K."/>
            <person name="Engels R."/>
            <person name="Hammond M."/>
            <person name="Howarth C."/>
            <person name="Koehrsen M."/>
            <person name="Lawson D."/>
            <person name="Montgomery P."/>
            <person name="Nene V."/>
            <person name="Nusbaum C."/>
            <person name="Puiu D."/>
            <person name="Romero-Severson J."/>
            <person name="Severson D.W."/>
            <person name="Shumway M."/>
            <person name="Sisk P."/>
            <person name="Stolte C."/>
            <person name="Zeng Q."/>
            <person name="Eisenstadt E."/>
            <person name="Fraser-Liggett C."/>
            <person name="Strausberg R."/>
            <person name="Galagan J."/>
            <person name="Birren B."/>
            <person name="Collins F.H."/>
        </authorList>
    </citation>
    <scope>NUCLEOTIDE SEQUENCE [LARGE SCALE GENOMIC DNA]</scope>
    <source>
        <strain evidence="1">JHB</strain>
    </source>
</reference>
<evidence type="ECO:0000313" key="2">
    <source>
        <dbReference type="EnsemblMetazoa" id="CPIJ018485-PA"/>
    </source>
</evidence>
<dbReference type="VEuPathDB" id="VectorBase:CQUJHB000930"/>
<dbReference type="OrthoDB" id="7744666at2759"/>
<proteinExistence type="predicted"/>
<dbReference type="EMBL" id="DS233001">
    <property type="protein sequence ID" value="EDS27305.1"/>
    <property type="molecule type" value="Genomic_DNA"/>
</dbReference>
<dbReference type="KEGG" id="cqu:CpipJ_CPIJ018485"/>
<dbReference type="AlphaFoldDB" id="B0XG87"/>
<dbReference type="Proteomes" id="UP000002320">
    <property type="component" value="Unassembled WGS sequence"/>
</dbReference>
<gene>
    <name evidence="2" type="primary">6052374</name>
    <name evidence="1" type="ORF">CpipJ_CPIJ018485</name>
</gene>
<evidence type="ECO:0000313" key="3">
    <source>
        <dbReference type="Proteomes" id="UP000002320"/>
    </source>
</evidence>
<dbReference type="InParanoid" id="B0XG87"/>
<sequence>SIAPSVPVCPSSSPAAAAAAAITMNKFIALAVFSTALVGALANYAPAAPAKYEAPKASYGGGHGGYAAPAAASYGGYGGGHGGAVPVVHTYAAQAPAAKCGANLLVGCAPSVAHVPCVPVHGASHGASYGAPAAHGGYRASEDGSEPFDKFEE</sequence>
<dbReference type="HOGENOM" id="CLU_144558_0_0_1"/>
<dbReference type="FunCoup" id="B0XG87">
    <property type="interactions" value="5"/>
</dbReference>
<keyword evidence="3" id="KW-1185">Reference proteome</keyword>
<organism>
    <name type="scientific">Culex quinquefasciatus</name>
    <name type="common">Southern house mosquito</name>
    <name type="synonym">Culex pungens</name>
    <dbReference type="NCBI Taxonomy" id="7176"/>
    <lineage>
        <taxon>Eukaryota</taxon>
        <taxon>Metazoa</taxon>
        <taxon>Ecdysozoa</taxon>
        <taxon>Arthropoda</taxon>
        <taxon>Hexapoda</taxon>
        <taxon>Insecta</taxon>
        <taxon>Pterygota</taxon>
        <taxon>Neoptera</taxon>
        <taxon>Endopterygota</taxon>
        <taxon>Diptera</taxon>
        <taxon>Nematocera</taxon>
        <taxon>Culicoidea</taxon>
        <taxon>Culicidae</taxon>
        <taxon>Culicinae</taxon>
        <taxon>Culicini</taxon>
        <taxon>Culex</taxon>
        <taxon>Culex</taxon>
    </lineage>
</organism>
<protein>
    <submittedName>
        <fullName evidence="1">Vitelline membrane protein</fullName>
    </submittedName>
</protein>
<dbReference type="VEuPathDB" id="VectorBase:CPIJ018485"/>
<dbReference type="EnsemblMetazoa" id="CPIJ018485-RA">
    <property type="protein sequence ID" value="CPIJ018485-PA"/>
    <property type="gene ID" value="CPIJ018485"/>
</dbReference>
<name>B0XG87_CULQU</name>
<reference evidence="2" key="2">
    <citation type="submission" date="2021-02" db="UniProtKB">
        <authorList>
            <consortium name="EnsemblMetazoa"/>
        </authorList>
    </citation>
    <scope>IDENTIFICATION</scope>
    <source>
        <strain evidence="2">JHB</strain>
    </source>
</reference>
<accession>B0XG87</accession>
<feature type="non-terminal residue" evidence="1">
    <location>
        <position position="1"/>
    </location>
</feature>
<dbReference type="eggNOG" id="ENOG502T8X3">
    <property type="taxonomic scope" value="Eukaryota"/>
</dbReference>
<dbReference type="OMA" id="QAPAAKC"/>
<evidence type="ECO:0000313" key="1">
    <source>
        <dbReference type="EMBL" id="EDS27305.1"/>
    </source>
</evidence>